<gene>
    <name evidence="9" type="ORF">EJD98_18735</name>
</gene>
<feature type="region of interest" description="Disordered" evidence="6">
    <location>
        <begin position="517"/>
        <end position="538"/>
    </location>
</feature>
<dbReference type="SUPFAM" id="SSF52743">
    <property type="entry name" value="Subtilisin-like"/>
    <property type="match status" value="1"/>
</dbReference>
<evidence type="ECO:0000256" key="6">
    <source>
        <dbReference type="SAM" id="MobiDB-lite"/>
    </source>
</evidence>
<dbReference type="InterPro" id="IPR036852">
    <property type="entry name" value="Peptidase_S8/S53_dom_sf"/>
</dbReference>
<evidence type="ECO:0000256" key="4">
    <source>
        <dbReference type="ARBA" id="ARBA00022825"/>
    </source>
</evidence>
<dbReference type="InterPro" id="IPR050131">
    <property type="entry name" value="Peptidase_S8_subtilisin-like"/>
</dbReference>
<dbReference type="PANTHER" id="PTHR43806:SF11">
    <property type="entry name" value="CEREVISIN-RELATED"/>
    <property type="match status" value="1"/>
</dbReference>
<dbReference type="Proteomes" id="UP000297792">
    <property type="component" value="Unassembled WGS sequence"/>
</dbReference>
<dbReference type="EMBL" id="RWKA01000010">
    <property type="protein sequence ID" value="TGB40578.1"/>
    <property type="molecule type" value="Genomic_DNA"/>
</dbReference>
<reference evidence="9 10" key="1">
    <citation type="submission" date="2018-12" db="EMBL/GenBank/DDBJ databases">
        <title>Draft genome sequences of Mycolicibacterium peregrinum isolated from a pig with lymphadenitis and from soil on the same Japanese pig farm.</title>
        <authorList>
            <person name="Komatsu T."/>
            <person name="Ohya K."/>
            <person name="Sawai K."/>
            <person name="Odoi J.O."/>
            <person name="Otsu K."/>
            <person name="Ota A."/>
            <person name="Ito T."/>
            <person name="Kawai M."/>
            <person name="Maruyama F."/>
        </authorList>
    </citation>
    <scope>NUCLEOTIDE SEQUENCE [LARGE SCALE GENOMIC DNA]</scope>
    <source>
        <strain evidence="9 10">138</strain>
    </source>
</reference>
<feature type="active site" description="Charge relay system" evidence="5">
    <location>
        <position position="385"/>
    </location>
</feature>
<feature type="region of interest" description="Disordered" evidence="6">
    <location>
        <begin position="100"/>
        <end position="130"/>
    </location>
</feature>
<proteinExistence type="inferred from homology"/>
<dbReference type="Pfam" id="PF18065">
    <property type="entry name" value="PatG_C"/>
    <property type="match status" value="1"/>
</dbReference>
<dbReference type="AlphaFoldDB" id="A0A4Z0HPZ0"/>
<sequence>MWPASSATVRTSRESGSLRRRGPDIWAQRRRAGIPPALLSKDCRLTTRVEVELADQPAVLGPQSVLAFLDREQILTHLLDASLAPLRCHVFRATAAPSAMSTPATRNRPKDIGRVGRWVHPPPPQGARSRSIRRPIVGRPAAAHDCAMNQVQATEPPQTLRGADTDFILGELKSLRDSVIPDPEVCIAILDGPVDLAHPCFADARITRADSLVLDEAGAGAMSGHGTHVASIVFGKPATGALGLAAGCRGVVVPIFQDTSGHLSQLDLARAIERAMLSGADVINISGGELVELGEADPLLARTVETCERNGVLIVAAAGNDGCDCLHVPAALPTVLAVGALGRNGIALPSSNFGDRYARGGVLAPGEAIPGAIPGGAIAELTGSSFATPIVSALAALLLSAQRRRGGSTDVAEVRRAVIASALACARDSDPRCLAGILNVHGAHALITQGDKVTDMATTTIPHVASSGIDATPPEPGLMYPGPQPVPPDAVPVPTGVAPSCGGAPCSCGSTASQEATAASAAHEAPTPPQSAHPTPVSNVFALGNIGFDFGTEARRDGFRQLMPTAESADETPIVTEPNPYDAVQLADYLDKHPWESTKLIWTMNLNLTPIYAIEAEVTYHEAVYEMLRYALRCQVLPAEDDDFVSRVSLPGVLTNRTVTTFAGQRLPVIVVQRRGLYTWNENNLVKAVLGAIDFDKLTNQLGIDRSKAESRTELKLRQMLDKVYYELRNLGSSSADRAINYTATNAFIFSDVMAKGLLAGELVDGDVTSLYSLESISAVKSPFGRLDCDCWDVKITFFSPENERRARVVYQATVDVSDPWPVQLAPIHQYLISGG</sequence>
<feature type="compositionally biased region" description="Basic and acidic residues" evidence="6">
    <location>
        <begin position="11"/>
        <end position="23"/>
    </location>
</feature>
<evidence type="ECO:0000259" key="7">
    <source>
        <dbReference type="Pfam" id="PF00082"/>
    </source>
</evidence>
<dbReference type="InterPro" id="IPR000209">
    <property type="entry name" value="Peptidase_S8/S53_dom"/>
</dbReference>
<dbReference type="GO" id="GO:0004252">
    <property type="term" value="F:serine-type endopeptidase activity"/>
    <property type="evidence" value="ECO:0007669"/>
    <property type="project" value="UniProtKB-UniRule"/>
</dbReference>
<organism evidence="9 10">
    <name type="scientific">Mycolicibacterium peregrinum</name>
    <name type="common">Mycobacterium peregrinum</name>
    <dbReference type="NCBI Taxonomy" id="43304"/>
    <lineage>
        <taxon>Bacteria</taxon>
        <taxon>Bacillati</taxon>
        <taxon>Actinomycetota</taxon>
        <taxon>Actinomycetes</taxon>
        <taxon>Mycobacteriales</taxon>
        <taxon>Mycobacteriaceae</taxon>
        <taxon>Mycolicibacterium</taxon>
    </lineage>
</organism>
<keyword evidence="3 5" id="KW-0378">Hydrolase</keyword>
<evidence type="ECO:0000313" key="10">
    <source>
        <dbReference type="Proteomes" id="UP000297792"/>
    </source>
</evidence>
<name>A0A4Z0HPZ0_MYCPR</name>
<evidence type="ECO:0000313" key="9">
    <source>
        <dbReference type="EMBL" id="TGB40578.1"/>
    </source>
</evidence>
<dbReference type="PANTHER" id="PTHR43806">
    <property type="entry name" value="PEPTIDASE S8"/>
    <property type="match status" value="1"/>
</dbReference>
<dbReference type="InterPro" id="IPR023830">
    <property type="entry name" value="Peptidase_S8A_PatG"/>
</dbReference>
<feature type="compositionally biased region" description="Polar residues" evidence="6">
    <location>
        <begin position="1"/>
        <end position="10"/>
    </location>
</feature>
<dbReference type="InterPro" id="IPR040636">
    <property type="entry name" value="PatG_C"/>
</dbReference>
<keyword evidence="4 5" id="KW-0720">Serine protease</keyword>
<keyword evidence="10" id="KW-1185">Reference proteome</keyword>
<keyword evidence="2 5" id="KW-0645">Protease</keyword>
<feature type="active site" description="Charge relay system" evidence="5">
    <location>
        <position position="191"/>
    </location>
</feature>
<comment type="caution">
    <text evidence="9">The sequence shown here is derived from an EMBL/GenBank/DDBJ whole genome shotgun (WGS) entry which is preliminary data.</text>
</comment>
<dbReference type="GO" id="GO:0006508">
    <property type="term" value="P:proteolysis"/>
    <property type="evidence" value="ECO:0007669"/>
    <property type="project" value="UniProtKB-KW"/>
</dbReference>
<evidence type="ECO:0000256" key="3">
    <source>
        <dbReference type="ARBA" id="ARBA00022801"/>
    </source>
</evidence>
<feature type="domain" description="Peptidase S8/S53" evidence="7">
    <location>
        <begin position="184"/>
        <end position="422"/>
    </location>
</feature>
<dbReference type="PROSITE" id="PS51892">
    <property type="entry name" value="SUBTILASE"/>
    <property type="match status" value="1"/>
</dbReference>
<feature type="active site" description="Charge relay system" evidence="5">
    <location>
        <position position="225"/>
    </location>
</feature>
<dbReference type="PRINTS" id="PR00723">
    <property type="entry name" value="SUBTILISIN"/>
</dbReference>
<evidence type="ECO:0000256" key="1">
    <source>
        <dbReference type="ARBA" id="ARBA00011073"/>
    </source>
</evidence>
<dbReference type="InterPro" id="IPR015500">
    <property type="entry name" value="Peptidase_S8_subtilisin-rel"/>
</dbReference>
<evidence type="ECO:0000256" key="2">
    <source>
        <dbReference type="ARBA" id="ARBA00022670"/>
    </source>
</evidence>
<comment type="similarity">
    <text evidence="1 5">Belongs to the peptidase S8 family.</text>
</comment>
<evidence type="ECO:0000259" key="8">
    <source>
        <dbReference type="Pfam" id="PF18065"/>
    </source>
</evidence>
<feature type="region of interest" description="Disordered" evidence="6">
    <location>
        <begin position="1"/>
        <end position="24"/>
    </location>
</feature>
<dbReference type="Gene3D" id="3.40.50.200">
    <property type="entry name" value="Peptidase S8/S53 domain"/>
    <property type="match status" value="1"/>
</dbReference>
<feature type="domain" description="PatG C-terminal" evidence="8">
    <location>
        <begin position="710"/>
        <end position="831"/>
    </location>
</feature>
<evidence type="ECO:0000256" key="5">
    <source>
        <dbReference type="PROSITE-ProRule" id="PRU01240"/>
    </source>
</evidence>
<dbReference type="NCBIfam" id="TIGR03895">
    <property type="entry name" value="protease_PatA"/>
    <property type="match status" value="1"/>
</dbReference>
<accession>A0A4Z0HPZ0</accession>
<protein>
    <submittedName>
        <fullName evidence="9">PatA/PatG family cyanobactin maturation protease</fullName>
    </submittedName>
</protein>
<dbReference type="Pfam" id="PF00082">
    <property type="entry name" value="Peptidase_S8"/>
    <property type="match status" value="1"/>
</dbReference>